<dbReference type="EMBL" id="ATNB01000154">
    <property type="protein sequence ID" value="EPP34923.1"/>
    <property type="molecule type" value="Genomic_DNA"/>
</dbReference>
<dbReference type="Proteomes" id="UP000016200">
    <property type="component" value="Unassembled WGS sequence"/>
</dbReference>
<dbReference type="HOGENOM" id="CLU_3439443_0_0_0"/>
<proteinExistence type="predicted"/>
<accession>S7J3X4</accession>
<gene>
    <name evidence="1" type="ORF">CP10139811_1575A</name>
</gene>
<evidence type="ECO:0000313" key="2">
    <source>
        <dbReference type="Proteomes" id="UP000016200"/>
    </source>
</evidence>
<comment type="caution">
    <text evidence="1">The sequence shown here is derived from an EMBL/GenBank/DDBJ whole genome shotgun (WGS) entry which is preliminary data.</text>
</comment>
<name>S7J3X4_9CHLA</name>
<organism evidence="1 2">
    <name type="scientific">Chlamydia ibidis</name>
    <dbReference type="NCBI Taxonomy" id="1405396"/>
    <lineage>
        <taxon>Bacteria</taxon>
        <taxon>Pseudomonadati</taxon>
        <taxon>Chlamydiota</taxon>
        <taxon>Chlamydiia</taxon>
        <taxon>Chlamydiales</taxon>
        <taxon>Chlamydiaceae</taxon>
        <taxon>Chlamydia/Chlamydophila group</taxon>
        <taxon>Chlamydia</taxon>
    </lineage>
</organism>
<feature type="non-terminal residue" evidence="1">
    <location>
        <position position="8"/>
    </location>
</feature>
<evidence type="ECO:0000313" key="1">
    <source>
        <dbReference type="EMBL" id="EPP34923.1"/>
    </source>
</evidence>
<protein>
    <submittedName>
        <fullName evidence="1">Uncharacterized protein</fullName>
    </submittedName>
</protein>
<reference evidence="1 2" key="1">
    <citation type="submission" date="2013-04" db="EMBL/GenBank/DDBJ databases">
        <title>Genome sequence of Chlamydia psittaci 10-1398/11.</title>
        <authorList>
            <person name="Huot-Creasy H."/>
            <person name="McCracken C.L."/>
            <person name="Humphries M."/>
            <person name="Sachse K."/>
            <person name="Laroucau K."/>
            <person name="Bavoil P."/>
            <person name="Myers G.S."/>
        </authorList>
    </citation>
    <scope>NUCLEOTIDE SEQUENCE [LARGE SCALE GENOMIC DNA]</scope>
    <source>
        <strain evidence="1 2">10_1398_11</strain>
    </source>
</reference>
<sequence>MADLRREN</sequence>